<keyword evidence="3" id="KW-1185">Reference proteome</keyword>
<dbReference type="Proteomes" id="UP000075920">
    <property type="component" value="Unassembled WGS sequence"/>
</dbReference>
<organism evidence="2 3">
    <name type="scientific">Anopheles minimus</name>
    <dbReference type="NCBI Taxonomy" id="112268"/>
    <lineage>
        <taxon>Eukaryota</taxon>
        <taxon>Metazoa</taxon>
        <taxon>Ecdysozoa</taxon>
        <taxon>Arthropoda</taxon>
        <taxon>Hexapoda</taxon>
        <taxon>Insecta</taxon>
        <taxon>Pterygota</taxon>
        <taxon>Neoptera</taxon>
        <taxon>Endopterygota</taxon>
        <taxon>Diptera</taxon>
        <taxon>Nematocera</taxon>
        <taxon>Culicoidea</taxon>
        <taxon>Culicidae</taxon>
        <taxon>Anophelinae</taxon>
        <taxon>Anopheles</taxon>
    </lineage>
</organism>
<dbReference type="AlphaFoldDB" id="A0A182WG13"/>
<accession>A0A182WG13</accession>
<feature type="region of interest" description="Disordered" evidence="1">
    <location>
        <begin position="65"/>
        <end position="84"/>
    </location>
</feature>
<name>A0A182WG13_9DIPT</name>
<reference evidence="3" key="1">
    <citation type="submission" date="2013-03" db="EMBL/GenBank/DDBJ databases">
        <title>The Genome Sequence of Anopheles minimus MINIMUS1.</title>
        <authorList>
            <consortium name="The Broad Institute Genomics Platform"/>
            <person name="Neafsey D.E."/>
            <person name="Walton C."/>
            <person name="Walker B."/>
            <person name="Young S.K."/>
            <person name="Zeng Q."/>
            <person name="Gargeya S."/>
            <person name="Fitzgerald M."/>
            <person name="Haas B."/>
            <person name="Abouelleil A."/>
            <person name="Allen A.W."/>
            <person name="Alvarado L."/>
            <person name="Arachchi H.M."/>
            <person name="Berlin A.M."/>
            <person name="Chapman S.B."/>
            <person name="Gainer-Dewar J."/>
            <person name="Goldberg J."/>
            <person name="Griggs A."/>
            <person name="Gujja S."/>
            <person name="Hansen M."/>
            <person name="Howarth C."/>
            <person name="Imamovic A."/>
            <person name="Ireland A."/>
            <person name="Larimer J."/>
            <person name="McCowan C."/>
            <person name="Murphy C."/>
            <person name="Pearson M."/>
            <person name="Poon T.W."/>
            <person name="Priest M."/>
            <person name="Roberts A."/>
            <person name="Saif S."/>
            <person name="Shea T."/>
            <person name="Sisk P."/>
            <person name="Sykes S."/>
            <person name="Wortman J."/>
            <person name="Nusbaum C."/>
            <person name="Birren B."/>
        </authorList>
    </citation>
    <scope>NUCLEOTIDE SEQUENCE [LARGE SCALE GENOMIC DNA]</scope>
    <source>
        <strain evidence="3">MINIMUS1</strain>
    </source>
</reference>
<dbReference type="VEuPathDB" id="VectorBase:AMIN009311"/>
<evidence type="ECO:0000313" key="2">
    <source>
        <dbReference type="EnsemblMetazoa" id="AMIN009311-PA"/>
    </source>
</evidence>
<reference evidence="2" key="2">
    <citation type="submission" date="2020-05" db="UniProtKB">
        <authorList>
            <consortium name="EnsemblMetazoa"/>
        </authorList>
    </citation>
    <scope>IDENTIFICATION</scope>
    <source>
        <strain evidence="2">MINIMUS1</strain>
    </source>
</reference>
<dbReference type="EnsemblMetazoa" id="AMIN009311-RA">
    <property type="protein sequence ID" value="AMIN009311-PA"/>
    <property type="gene ID" value="AMIN009311"/>
</dbReference>
<protein>
    <submittedName>
        <fullName evidence="2">Uncharacterized protein</fullName>
    </submittedName>
</protein>
<sequence>MHSTICRKYRKQRVVRRLRDPTGNNKNSKQNKSIQTGTRVHVCAMDTSDAPKWTVWWCEVKSDFGSGAETHRSDSFAMMSSHDG</sequence>
<evidence type="ECO:0000313" key="3">
    <source>
        <dbReference type="Proteomes" id="UP000075920"/>
    </source>
</evidence>
<feature type="region of interest" description="Disordered" evidence="1">
    <location>
        <begin position="12"/>
        <end position="36"/>
    </location>
</feature>
<proteinExistence type="predicted"/>
<feature type="compositionally biased region" description="Low complexity" evidence="1">
    <location>
        <begin position="24"/>
        <end position="33"/>
    </location>
</feature>
<evidence type="ECO:0000256" key="1">
    <source>
        <dbReference type="SAM" id="MobiDB-lite"/>
    </source>
</evidence>